<dbReference type="RefSeq" id="WP_317521496.1">
    <property type="nucleotide sequence ID" value="NZ_JAWJZI010000002.1"/>
</dbReference>
<protein>
    <submittedName>
        <fullName evidence="2">Uncharacterized protein</fullName>
    </submittedName>
</protein>
<organism evidence="2 3">
    <name type="scientific">Photobacterium rosenbergii</name>
    <dbReference type="NCBI Taxonomy" id="294936"/>
    <lineage>
        <taxon>Bacteria</taxon>
        <taxon>Pseudomonadati</taxon>
        <taxon>Pseudomonadota</taxon>
        <taxon>Gammaproteobacteria</taxon>
        <taxon>Vibrionales</taxon>
        <taxon>Vibrionaceae</taxon>
        <taxon>Photobacterium</taxon>
    </lineage>
</organism>
<reference evidence="2 3" key="1">
    <citation type="submission" date="2023-10" db="EMBL/GenBank/DDBJ databases">
        <title>Marine bacteria isolated from horseshoe crab.</title>
        <authorList>
            <person name="Cheng T.H."/>
        </authorList>
    </citation>
    <scope>NUCLEOTIDE SEQUENCE [LARGE SCALE GENOMIC DNA]</scope>
    <source>
        <strain evidence="2 3">HSC6</strain>
    </source>
</reference>
<gene>
    <name evidence="2" type="ORF">R2X38_07110</name>
</gene>
<keyword evidence="1" id="KW-0732">Signal</keyword>
<dbReference type="Proteomes" id="UP001186452">
    <property type="component" value="Unassembled WGS sequence"/>
</dbReference>
<proteinExistence type="predicted"/>
<sequence length="151" mass="17186">MKTLIISLFSLFSLCCYSQSISELLVENMQKNRDNYTCHVSELVSSEFKELAVCVEGTNIWAVEIINMWVTYFSTDKESREDSVTFRERGRRLIEGATYVYSVKMVDQEKTASEPEYMSIICSNCEGLDSGSKLDDTSSYLFAALSRLSTK</sequence>
<feature type="chain" id="PRO_5045138790" evidence="1">
    <location>
        <begin position="19"/>
        <end position="151"/>
    </location>
</feature>
<keyword evidence="3" id="KW-1185">Reference proteome</keyword>
<dbReference type="EMBL" id="JAWJZI010000002">
    <property type="protein sequence ID" value="MDV5168765.1"/>
    <property type="molecule type" value="Genomic_DNA"/>
</dbReference>
<evidence type="ECO:0000313" key="3">
    <source>
        <dbReference type="Proteomes" id="UP001186452"/>
    </source>
</evidence>
<name>A0ABU3ZF94_9GAMM</name>
<accession>A0ABU3ZF94</accession>
<evidence type="ECO:0000313" key="2">
    <source>
        <dbReference type="EMBL" id="MDV5168765.1"/>
    </source>
</evidence>
<evidence type="ECO:0000256" key="1">
    <source>
        <dbReference type="SAM" id="SignalP"/>
    </source>
</evidence>
<comment type="caution">
    <text evidence="2">The sequence shown here is derived from an EMBL/GenBank/DDBJ whole genome shotgun (WGS) entry which is preliminary data.</text>
</comment>
<feature type="signal peptide" evidence="1">
    <location>
        <begin position="1"/>
        <end position="18"/>
    </location>
</feature>